<dbReference type="Proteomes" id="UP001151699">
    <property type="component" value="Unassembled WGS sequence"/>
</dbReference>
<feature type="binding site" evidence="7">
    <location>
        <begin position="542"/>
        <end position="546"/>
    </location>
    <ligand>
        <name>ATP</name>
        <dbReference type="ChEBI" id="CHEBI:30616"/>
    </ligand>
</feature>
<evidence type="ECO:0000256" key="6">
    <source>
        <dbReference type="PROSITE-ProRule" id="PRU00842"/>
    </source>
</evidence>
<keyword evidence="12" id="KW-1185">Reference proteome</keyword>
<evidence type="ECO:0000256" key="5">
    <source>
        <dbReference type="PROSITE-ProRule" id="PRU00023"/>
    </source>
</evidence>
<dbReference type="GO" id="GO:0005524">
    <property type="term" value="F:ATP binding"/>
    <property type="evidence" value="ECO:0007669"/>
    <property type="project" value="UniProtKB-UniRule"/>
</dbReference>
<feature type="compositionally biased region" description="Acidic residues" evidence="8">
    <location>
        <begin position="24"/>
        <end position="33"/>
    </location>
</feature>
<feature type="compositionally biased region" description="Basic and acidic residues" evidence="8">
    <location>
        <begin position="34"/>
        <end position="46"/>
    </location>
</feature>
<dbReference type="SUPFAM" id="SSF55931">
    <property type="entry name" value="Glutamine synthetase/guanido kinase"/>
    <property type="match status" value="1"/>
</dbReference>
<feature type="binding site" evidence="7">
    <location>
        <begin position="718"/>
        <end position="722"/>
    </location>
    <ligand>
        <name>ATP</name>
        <dbReference type="ChEBI" id="CHEBI:30616"/>
    </ligand>
</feature>
<dbReference type="Pfam" id="PF05186">
    <property type="entry name" value="Dpy-30"/>
    <property type="match status" value="1"/>
</dbReference>
<evidence type="ECO:0000256" key="7">
    <source>
        <dbReference type="PROSITE-ProRule" id="PRU00843"/>
    </source>
</evidence>
<dbReference type="OrthoDB" id="432281at2759"/>
<reference evidence="11" key="1">
    <citation type="submission" date="2022-07" db="EMBL/GenBank/DDBJ databases">
        <authorList>
            <person name="Trinca V."/>
            <person name="Uliana J.V.C."/>
            <person name="Torres T.T."/>
            <person name="Ward R.J."/>
            <person name="Monesi N."/>
        </authorList>
    </citation>
    <scope>NUCLEOTIDE SEQUENCE</scope>
    <source>
        <strain evidence="11">HSMRA1968</strain>
        <tissue evidence="11">Whole embryos</tissue>
    </source>
</reference>
<dbReference type="GO" id="GO:0016301">
    <property type="term" value="F:kinase activity"/>
    <property type="evidence" value="ECO:0007669"/>
    <property type="project" value="UniProtKB-KW"/>
</dbReference>
<dbReference type="InterPro" id="IPR036770">
    <property type="entry name" value="Ankyrin_rpt-contain_sf"/>
</dbReference>
<dbReference type="InterPro" id="IPR022413">
    <property type="entry name" value="ATP-guanido_PTrfase_N"/>
</dbReference>
<feature type="compositionally biased region" description="Acidic residues" evidence="8">
    <location>
        <begin position="121"/>
        <end position="130"/>
    </location>
</feature>
<feature type="binding site" evidence="7">
    <location>
        <position position="664"/>
    </location>
    <ligand>
        <name>ATP</name>
        <dbReference type="ChEBI" id="CHEBI:30616"/>
    </ligand>
</feature>
<dbReference type="SMART" id="SM00248">
    <property type="entry name" value="ANK"/>
    <property type="match status" value="5"/>
</dbReference>
<dbReference type="PROSITE" id="PS50088">
    <property type="entry name" value="ANK_REPEAT"/>
    <property type="match status" value="3"/>
</dbReference>
<dbReference type="Pfam" id="PF02807">
    <property type="entry name" value="ATP-gua_PtransN"/>
    <property type="match status" value="1"/>
</dbReference>
<feature type="domain" description="Phosphagen kinase N-terminal" evidence="9">
    <location>
        <begin position="404"/>
        <end position="497"/>
    </location>
</feature>
<feature type="region of interest" description="Disordered" evidence="8">
    <location>
        <begin position="1149"/>
        <end position="1168"/>
    </location>
</feature>
<evidence type="ECO:0000256" key="1">
    <source>
        <dbReference type="ARBA" id="ARBA00022679"/>
    </source>
</evidence>
<comment type="caution">
    <text evidence="7">Lacks conserved residue(s) required for the propagation of feature annotation.</text>
</comment>
<evidence type="ECO:0000259" key="9">
    <source>
        <dbReference type="PROSITE" id="PS51509"/>
    </source>
</evidence>
<keyword evidence="5" id="KW-0040">ANK repeat</keyword>
<dbReference type="InterPro" id="IPR036802">
    <property type="entry name" value="ATP-guanido_PTrfase_N_sf"/>
</dbReference>
<feature type="repeat" description="ANK" evidence="5">
    <location>
        <begin position="293"/>
        <end position="326"/>
    </location>
</feature>
<evidence type="ECO:0000259" key="10">
    <source>
        <dbReference type="PROSITE" id="PS51510"/>
    </source>
</evidence>
<feature type="domain" description="Phosphagen kinase C-terminal" evidence="10">
    <location>
        <begin position="539"/>
        <end position="787"/>
    </location>
</feature>
<feature type="compositionally biased region" description="Acidic residues" evidence="8">
    <location>
        <begin position="102"/>
        <end position="113"/>
    </location>
</feature>
<dbReference type="SUPFAM" id="SSF48403">
    <property type="entry name" value="Ankyrin repeat"/>
    <property type="match status" value="2"/>
</dbReference>
<dbReference type="PROSITE" id="PS50297">
    <property type="entry name" value="ANK_REP_REGION"/>
    <property type="match status" value="3"/>
</dbReference>
<proteinExistence type="inferred from homology"/>
<dbReference type="Gene3D" id="3.30.590.10">
    <property type="entry name" value="Glutamine synthetase/guanido kinase, catalytic domain"/>
    <property type="match status" value="1"/>
</dbReference>
<keyword evidence="2 7" id="KW-0547">Nucleotide-binding</keyword>
<feature type="repeat" description="ANK" evidence="5">
    <location>
        <begin position="1096"/>
        <end position="1129"/>
    </location>
</feature>
<keyword evidence="4 7" id="KW-0067">ATP-binding</keyword>
<accession>A0A9Q0MJ26</accession>
<evidence type="ECO:0000313" key="12">
    <source>
        <dbReference type="Proteomes" id="UP001151699"/>
    </source>
</evidence>
<dbReference type="SUPFAM" id="SSF48034">
    <property type="entry name" value="Guanido kinase N-terminal domain"/>
    <property type="match status" value="1"/>
</dbReference>
<dbReference type="InterPro" id="IPR014746">
    <property type="entry name" value="Gln_synth/guanido_kin_cat_dom"/>
</dbReference>
<dbReference type="InterPro" id="IPR007858">
    <property type="entry name" value="Dpy-30_motif"/>
</dbReference>
<evidence type="ECO:0000256" key="4">
    <source>
        <dbReference type="ARBA" id="ARBA00022840"/>
    </source>
</evidence>
<dbReference type="PROSITE" id="PS51510">
    <property type="entry name" value="PHOSPHAGEN_KINASE_C"/>
    <property type="match status" value="1"/>
</dbReference>
<dbReference type="Gene3D" id="1.25.40.20">
    <property type="entry name" value="Ankyrin repeat-containing domain"/>
    <property type="match status" value="3"/>
</dbReference>
<dbReference type="Gene3D" id="1.20.890.10">
    <property type="entry name" value="cAMP-dependent protein kinase regulatory subunit, dimerization-anchoring domain"/>
    <property type="match status" value="1"/>
</dbReference>
<keyword evidence="1 7" id="KW-0808">Transferase</keyword>
<feature type="region of interest" description="Disordered" evidence="8">
    <location>
        <begin position="856"/>
        <end position="907"/>
    </location>
</feature>
<feature type="compositionally biased region" description="Acidic residues" evidence="8">
    <location>
        <begin position="63"/>
        <end position="94"/>
    </location>
</feature>
<dbReference type="Pfam" id="PF00217">
    <property type="entry name" value="ATP-gua_Ptrans"/>
    <property type="match status" value="1"/>
</dbReference>
<dbReference type="PANTHER" id="PTHR24172:SF4">
    <property type="entry name" value="ANK_REP_REGION DOMAIN-CONTAINING PROTEIN"/>
    <property type="match status" value="1"/>
</dbReference>
<feature type="binding site" evidence="7">
    <location>
        <begin position="742"/>
        <end position="747"/>
    </location>
    <ligand>
        <name>ATP</name>
        <dbReference type="ChEBI" id="CHEBI:30616"/>
    </ligand>
</feature>
<dbReference type="Gene3D" id="1.10.135.10">
    <property type="entry name" value="ATP:guanido phosphotransferase, N-terminal domain"/>
    <property type="match status" value="1"/>
</dbReference>
<comment type="caution">
    <text evidence="11">The sequence shown here is derived from an EMBL/GenBank/DDBJ whole genome shotgun (WGS) entry which is preliminary data.</text>
</comment>
<name>A0A9Q0MJ26_9DIPT</name>
<organism evidence="11 12">
    <name type="scientific">Pseudolycoriella hygida</name>
    <dbReference type="NCBI Taxonomy" id="35572"/>
    <lineage>
        <taxon>Eukaryota</taxon>
        <taxon>Metazoa</taxon>
        <taxon>Ecdysozoa</taxon>
        <taxon>Arthropoda</taxon>
        <taxon>Hexapoda</taxon>
        <taxon>Insecta</taxon>
        <taxon>Pterygota</taxon>
        <taxon>Neoptera</taxon>
        <taxon>Endopterygota</taxon>
        <taxon>Diptera</taxon>
        <taxon>Nematocera</taxon>
        <taxon>Sciaroidea</taxon>
        <taxon>Sciaridae</taxon>
        <taxon>Pseudolycoriella</taxon>
    </lineage>
</organism>
<evidence type="ECO:0000256" key="8">
    <source>
        <dbReference type="SAM" id="MobiDB-lite"/>
    </source>
</evidence>
<dbReference type="CDD" id="cd22966">
    <property type="entry name" value="DD_DYDC-like"/>
    <property type="match status" value="1"/>
</dbReference>
<gene>
    <name evidence="11" type="primary">KARG_0</name>
    <name evidence="11" type="ORF">Bhyg_16904</name>
</gene>
<dbReference type="EMBL" id="WJQU01002940">
    <property type="protein sequence ID" value="KAJ6629254.1"/>
    <property type="molecule type" value="Genomic_DNA"/>
</dbReference>
<evidence type="ECO:0000313" key="11">
    <source>
        <dbReference type="EMBL" id="KAJ6629254.1"/>
    </source>
</evidence>
<feature type="repeat" description="ANK" evidence="5">
    <location>
        <begin position="259"/>
        <end position="279"/>
    </location>
</feature>
<dbReference type="InterPro" id="IPR002110">
    <property type="entry name" value="Ankyrin_rpt"/>
</dbReference>
<evidence type="ECO:0000256" key="3">
    <source>
        <dbReference type="ARBA" id="ARBA00022777"/>
    </source>
</evidence>
<dbReference type="PANTHER" id="PTHR24172">
    <property type="entry name" value="ANK_REP_REGION DOMAIN-CONTAINING PROTEIN"/>
    <property type="match status" value="1"/>
</dbReference>
<dbReference type="PROSITE" id="PS51509">
    <property type="entry name" value="PHOSPHAGEN_KINASE_N"/>
    <property type="match status" value="1"/>
</dbReference>
<dbReference type="InterPro" id="IPR022414">
    <property type="entry name" value="ATP-guanido_PTrfase_cat"/>
</dbReference>
<feature type="region of interest" description="Disordered" evidence="8">
    <location>
        <begin position="1"/>
        <end position="172"/>
    </location>
</feature>
<sequence length="1168" mass="131218">MYSLDSEDTLKDDSEATTVANEKDETEEPNEEMNGEHELIEDRKPVQESNEDEEVLEGTTHAEEEDEEADAENNDENNNENEFDPNLNDEDVASEEIKALTNDDEETHEEEENGSYKEDHGDQDDDDDEQGKEISPSPAMEINGVVTGEPDDGVVQSEGGQIPIDDESDEHDDESKIQNIINSGDMEQLAALVLNGKGLKLIGKSSSSPEIQAFLDNVSAYMNKIRRVHLAAREGSLRDLQSALDRRKFAIAKDDISPDGCSPLHVATVFGHAGIIRYLAGRFPETMAAVDGNGRTALHYAATVNDNGHFFNLLSHLGSNPKAEDNMGHSAEFYTNHEQSDSVLSHRMILKGFGAEEQLADDMLNDQVPDDLHSARRLLDDADTLSTLERCFRLIHLPGKPMHALELPTNSVPGSASSLRTSITTYLARFLKRSIFDKIKLRQSRMDHNLFDLIWPAMKKKERKVDEDLNAGVVIPDFDVLVVFQEFLVPLIKDIHCIDANQDFKPHPKSDFFEFAKSGENGKEDVKEINFNLDESGRWITEGLVECARNLEKFELPINLNTGQLEDVEQILTSKIMTPQFTKAIAETEIGTYYTMNEILESQSEIRTILAATGLLIPLLDINDPYQLPEASALNGQHYPYGRGVYVTQHGNMAIWINAQDHLRVLCCTETHKPGNIGIAYSKIARAMIYLDEVLRFRHSYFLGYLSSRPSFLGTSLRLTLRLDLPHLSKERENLRHLCTVRSIHMITDHGSAIKACNMQSIGLTEWQLFQDYCTAIANIVGLEKDLSMIQIYFLDSRSNAVEIPLFRTEEGRYLATTLGDPLIKGLTEVANSRPTDPIAFLANYLNGFSKQRTMSTNTTDVVEDSKSASPVKAERKASVVETNSDLDEPPATADGPELASSSDDRDEHGQSLLHFACARSHARNGLIQLIEESKVSITFRDELYRTARDVSLQASHPDNAREIDRYILGFAARGELDFFENLVLDGYDHIVDITDKDGNSITKIAETRGQQNIVDYLSSVKEFEENREKLHRAIRESNLDDVVDILSKTDGLKLAKSKNYFGRCAAHVAVLKENEEIVDYIASKYKQSLRVGDNLERTPLHYAMGLSSVETLSRILIKNGAKRVLKDLKGRQPSYYFMNKSDILRLQEEEQEHEEEDANRNRNLNAD</sequence>
<dbReference type="Pfam" id="PF12796">
    <property type="entry name" value="Ank_2"/>
    <property type="match status" value="2"/>
</dbReference>
<evidence type="ECO:0000256" key="2">
    <source>
        <dbReference type="ARBA" id="ARBA00022741"/>
    </source>
</evidence>
<dbReference type="InterPro" id="IPR049630">
    <property type="entry name" value="DYDC-like_DD"/>
</dbReference>
<comment type="similarity">
    <text evidence="6">Belongs to the ATP:guanido phosphotransferase family.</text>
</comment>
<dbReference type="AlphaFoldDB" id="A0A9Q0MJ26"/>
<keyword evidence="3 7" id="KW-0418">Kinase</keyword>
<protein>
    <submittedName>
        <fullName evidence="11">Arginine kinase Pro</fullName>
    </submittedName>
</protein>